<gene>
    <name evidence="1" type="ORF">ABID43_000847</name>
</gene>
<name>A0ABV2L0I1_9HYPH</name>
<organism evidence="1 2">
    <name type="scientific">Methylobacterium goesingense</name>
    <dbReference type="NCBI Taxonomy" id="243690"/>
    <lineage>
        <taxon>Bacteria</taxon>
        <taxon>Pseudomonadati</taxon>
        <taxon>Pseudomonadota</taxon>
        <taxon>Alphaproteobacteria</taxon>
        <taxon>Hyphomicrobiales</taxon>
        <taxon>Methylobacteriaceae</taxon>
        <taxon>Methylobacterium</taxon>
    </lineage>
</organism>
<comment type="caution">
    <text evidence="1">The sequence shown here is derived from an EMBL/GenBank/DDBJ whole genome shotgun (WGS) entry which is preliminary data.</text>
</comment>
<sequence>MTAIPDSRDPSEGRLFAAGNGVLVCRYPVATDLPIPLGITAPAGLRLLTWAFTGFGGTEPDPAGLLVLHDAQAALAEGGALTLETHFRDVAIACPRPRPVAELTHPERGALGGAVLAAVTPETLDALATLFTLLAPAVADAPVPANAPRLTLARDGDGAATLSGASVPNYLLIRARTTWSCARVAQATLRFGPAPEASLTLAPAWGTPRDAPVEAALLLGAGTATAAALPAGGRR</sequence>
<accession>A0ABV2L0I1</accession>
<dbReference type="Proteomes" id="UP001549145">
    <property type="component" value="Unassembled WGS sequence"/>
</dbReference>
<dbReference type="RefSeq" id="WP_238280092.1">
    <property type="nucleotide sequence ID" value="NZ_BPQL01000074.1"/>
</dbReference>
<evidence type="ECO:0000313" key="2">
    <source>
        <dbReference type="Proteomes" id="UP001549145"/>
    </source>
</evidence>
<protein>
    <submittedName>
        <fullName evidence="1">Uncharacterized protein</fullName>
    </submittedName>
</protein>
<keyword evidence="2" id="KW-1185">Reference proteome</keyword>
<dbReference type="EMBL" id="JBEPMM010000001">
    <property type="protein sequence ID" value="MET3691328.1"/>
    <property type="molecule type" value="Genomic_DNA"/>
</dbReference>
<evidence type="ECO:0000313" key="1">
    <source>
        <dbReference type="EMBL" id="MET3691328.1"/>
    </source>
</evidence>
<proteinExistence type="predicted"/>
<reference evidence="1 2" key="1">
    <citation type="submission" date="2024-06" db="EMBL/GenBank/DDBJ databases">
        <title>Genomic Encyclopedia of Type Strains, Phase IV (KMG-IV): sequencing the most valuable type-strain genomes for metagenomic binning, comparative biology and taxonomic classification.</title>
        <authorList>
            <person name="Goeker M."/>
        </authorList>
    </citation>
    <scope>NUCLEOTIDE SEQUENCE [LARGE SCALE GENOMIC DNA]</scope>
    <source>
        <strain evidence="1 2">DSM 21331</strain>
    </source>
</reference>